<dbReference type="Proteomes" id="UP001597368">
    <property type="component" value="Unassembled WGS sequence"/>
</dbReference>
<comment type="caution">
    <text evidence="1">The sequence shown here is derived from an EMBL/GenBank/DDBJ whole genome shotgun (WGS) entry which is preliminary data.</text>
</comment>
<sequence length="108" mass="11929">MAYGDIHISSTAIGKTAAAVDLYLTTPFRAYHANGRPQTDLPPDTFGMVGDLILGRVYQDIQDTVEKLIGDAIEVTAEWERDLEYARKNWRTAEDLNTADALAIGTAW</sequence>
<proteinExistence type="predicted"/>
<evidence type="ECO:0000313" key="2">
    <source>
        <dbReference type="Proteomes" id="UP001597368"/>
    </source>
</evidence>
<name>A0ABW4SMQ0_9ACTN</name>
<reference evidence="2" key="1">
    <citation type="journal article" date="2019" name="Int. J. Syst. Evol. Microbiol.">
        <title>The Global Catalogue of Microorganisms (GCM) 10K type strain sequencing project: providing services to taxonomists for standard genome sequencing and annotation.</title>
        <authorList>
            <consortium name="The Broad Institute Genomics Platform"/>
            <consortium name="The Broad Institute Genome Sequencing Center for Infectious Disease"/>
            <person name="Wu L."/>
            <person name="Ma J."/>
        </authorList>
    </citation>
    <scope>NUCLEOTIDE SEQUENCE [LARGE SCALE GENOMIC DNA]</scope>
    <source>
        <strain evidence="2">ICMP 6774ER</strain>
    </source>
</reference>
<keyword evidence="2" id="KW-1185">Reference proteome</keyword>
<protein>
    <submittedName>
        <fullName evidence="1">Uncharacterized protein</fullName>
    </submittedName>
</protein>
<dbReference type="EMBL" id="JBHUFV010000003">
    <property type="protein sequence ID" value="MFD1929876.1"/>
    <property type="molecule type" value="Genomic_DNA"/>
</dbReference>
<organism evidence="1 2">
    <name type="scientific">Nonomuraea mangrovi</name>
    <dbReference type="NCBI Taxonomy" id="2316207"/>
    <lineage>
        <taxon>Bacteria</taxon>
        <taxon>Bacillati</taxon>
        <taxon>Actinomycetota</taxon>
        <taxon>Actinomycetes</taxon>
        <taxon>Streptosporangiales</taxon>
        <taxon>Streptosporangiaceae</taxon>
        <taxon>Nonomuraea</taxon>
    </lineage>
</organism>
<gene>
    <name evidence="1" type="ORF">ACFSKW_00150</name>
</gene>
<evidence type="ECO:0000313" key="1">
    <source>
        <dbReference type="EMBL" id="MFD1929876.1"/>
    </source>
</evidence>
<dbReference type="RefSeq" id="WP_379567761.1">
    <property type="nucleotide sequence ID" value="NZ_JBHUFV010000003.1"/>
</dbReference>
<accession>A0ABW4SMQ0</accession>